<dbReference type="SUPFAM" id="SSF82171">
    <property type="entry name" value="DPP6 N-terminal domain-like"/>
    <property type="match status" value="1"/>
</dbReference>
<proteinExistence type="predicted"/>
<dbReference type="Gene3D" id="2.120.10.30">
    <property type="entry name" value="TolB, C-terminal domain"/>
    <property type="match status" value="1"/>
</dbReference>
<evidence type="ECO:0000256" key="2">
    <source>
        <dbReference type="SAM" id="SignalP"/>
    </source>
</evidence>
<keyword evidence="5" id="KW-1185">Reference proteome</keyword>
<dbReference type="InterPro" id="IPR029058">
    <property type="entry name" value="AB_hydrolase_fold"/>
</dbReference>
<dbReference type="PANTHER" id="PTHR42776:SF27">
    <property type="entry name" value="DIPEPTIDYL PEPTIDASE FAMILY MEMBER 6"/>
    <property type="match status" value="1"/>
</dbReference>
<dbReference type="SUPFAM" id="SSF53474">
    <property type="entry name" value="alpha/beta-Hydrolases"/>
    <property type="match status" value="1"/>
</dbReference>
<evidence type="ECO:0000259" key="3">
    <source>
        <dbReference type="Pfam" id="PF00326"/>
    </source>
</evidence>
<dbReference type="GO" id="GO:0006508">
    <property type="term" value="P:proteolysis"/>
    <property type="evidence" value="ECO:0007669"/>
    <property type="project" value="InterPro"/>
</dbReference>
<keyword evidence="2" id="KW-0732">Signal</keyword>
<feature type="signal peptide" evidence="2">
    <location>
        <begin position="1"/>
        <end position="20"/>
    </location>
</feature>
<keyword evidence="1 4" id="KW-0378">Hydrolase</keyword>
<dbReference type="EMBL" id="AWET01000008">
    <property type="protein sequence ID" value="ERK03656.1"/>
    <property type="molecule type" value="Genomic_DNA"/>
</dbReference>
<dbReference type="PATRIC" id="fig|1081904.3.peg.527"/>
<dbReference type="Gene3D" id="3.40.50.1820">
    <property type="entry name" value="alpha/beta hydrolase"/>
    <property type="match status" value="1"/>
</dbReference>
<feature type="chain" id="PRO_5004630402" evidence="2">
    <location>
        <begin position="21"/>
        <end position="816"/>
    </location>
</feature>
<sequence>MKKTILTLSVALLAMEMVLAADIHVKSFKYAGPFALQRPLMVDSVNLSDKKFTPESLLDTPINLDLAASGTPFSDTVAPGGKNRYDLNLLGFTLSNTEYAKASIIIRKLKHFELYVDGVKSAGTDLTLLPRTHNIVIKYLAQKGQRDSIDVTVSSDHSALMTVNNTQRMFSLDCVSEGKYVRGVALSHSGRYLKTLYSTVLKGGKIQWKTRISEVKTGRTIAETYDYVYWMPKTDAYYYTRQGNKGQQLVTVDVPSCRETVIAEHLPKGDFTVSPTADYLVIQKNNEGPKADKEVYQILSPEDRQPGWRDRTSLERFDLRTGLVQPLTFGYHNVGFQDISNDGRYILFMTSRERYTQRPTTLRTIYRLDLNTMRADTLVKDDGFINEAKFSPDSRQILVMGSPESFGGIGKNLPQGRIPNAYDHQLYILTIADRQVKPITKFFKPSVNQVLWSKNDGKIYFTADDRDFVHLFRADAKTGRIDKITQPEDIVTHLSAADGAPMLALNTEGASNADRVYTVNTANKRVTLVEDMNRAILKDVDMGECKAWDFVNSRGDTICGRYYLPPHFDANKKYPLVVNYYGGCSPTSRFFETRYPHHAYAALGYIVYVLQPSGAVGFGQEFSSRHVNTAGDGVADDIIEGTKRFIADHPYVDGRKIGCIGASYGGFMTQYLQTKTDIFAAAISHAGISDHTSYWGEGYWGYSYSEISMAGSYPWTRKDLYVDHSPLFNADKIHTPLLFLHGTADTNVPVGESIQMFTALKLLGRPTAFVAIEGENHWVMNYDKRIKWQNTIFAWFAKWLKNDPTWWNAMYNEKPL</sequence>
<evidence type="ECO:0000313" key="5">
    <source>
        <dbReference type="Proteomes" id="UP000016600"/>
    </source>
</evidence>
<feature type="domain" description="Peptidase S9 prolyl oligopeptidase catalytic" evidence="3">
    <location>
        <begin position="600"/>
        <end position="802"/>
    </location>
</feature>
<dbReference type="RefSeq" id="WP_021583293.1">
    <property type="nucleotide sequence ID" value="NZ_AWET01000008.1"/>
</dbReference>
<organism evidence="4 5">
    <name type="scientific">Hoylesella pleuritidis F0068</name>
    <dbReference type="NCBI Taxonomy" id="1081904"/>
    <lineage>
        <taxon>Bacteria</taxon>
        <taxon>Pseudomonadati</taxon>
        <taxon>Bacteroidota</taxon>
        <taxon>Bacteroidia</taxon>
        <taxon>Bacteroidales</taxon>
        <taxon>Prevotellaceae</taxon>
        <taxon>Hoylesella</taxon>
    </lineage>
</organism>
<dbReference type="GO" id="GO:0004252">
    <property type="term" value="F:serine-type endopeptidase activity"/>
    <property type="evidence" value="ECO:0007669"/>
    <property type="project" value="TreeGrafter"/>
</dbReference>
<evidence type="ECO:0000256" key="1">
    <source>
        <dbReference type="ARBA" id="ARBA00022801"/>
    </source>
</evidence>
<accession>U2LHB1</accession>
<protein>
    <submittedName>
        <fullName evidence="4">Peptidase, S9A/B/C family, catalytic domain protein</fullName>
        <ecNumber evidence="4">3.4.-.-</ecNumber>
    </submittedName>
</protein>
<comment type="caution">
    <text evidence="4">The sequence shown here is derived from an EMBL/GenBank/DDBJ whole genome shotgun (WGS) entry which is preliminary data.</text>
</comment>
<evidence type="ECO:0000313" key="4">
    <source>
        <dbReference type="EMBL" id="ERK03656.1"/>
    </source>
</evidence>
<reference evidence="4 5" key="1">
    <citation type="submission" date="2013-08" db="EMBL/GenBank/DDBJ databases">
        <authorList>
            <person name="Durkin A.S."/>
            <person name="Haft D.R."/>
            <person name="McCorrison J."/>
            <person name="Torralba M."/>
            <person name="Gillis M."/>
            <person name="Haft D.H."/>
            <person name="Methe B."/>
            <person name="Sutton G."/>
            <person name="Nelson K.E."/>
        </authorList>
    </citation>
    <scope>NUCLEOTIDE SEQUENCE [LARGE SCALE GENOMIC DNA]</scope>
    <source>
        <strain evidence="4 5">F0068</strain>
    </source>
</reference>
<dbReference type="AlphaFoldDB" id="U2LHB1"/>
<dbReference type="EC" id="3.4.-.-" evidence="4"/>
<dbReference type="PANTHER" id="PTHR42776">
    <property type="entry name" value="SERINE PEPTIDASE S9 FAMILY MEMBER"/>
    <property type="match status" value="1"/>
</dbReference>
<dbReference type="InterPro" id="IPR011042">
    <property type="entry name" value="6-blade_b-propeller_TolB-like"/>
</dbReference>
<dbReference type="Pfam" id="PF00326">
    <property type="entry name" value="Peptidase_S9"/>
    <property type="match status" value="1"/>
</dbReference>
<dbReference type="Proteomes" id="UP000016600">
    <property type="component" value="Unassembled WGS sequence"/>
</dbReference>
<gene>
    <name evidence="4" type="ORF">HMPREF1218_0098</name>
</gene>
<dbReference type="InterPro" id="IPR001375">
    <property type="entry name" value="Peptidase_S9_cat"/>
</dbReference>
<name>U2LHB1_9BACT</name>